<proteinExistence type="predicted"/>
<dbReference type="Proteomes" id="UP000294480">
    <property type="component" value="Unassembled WGS sequence"/>
</dbReference>
<accession>A0A4R6Y6W7</accession>
<keyword evidence="2" id="KW-0067">ATP-binding</keyword>
<gene>
    <name evidence="2" type="ORF">DFR44_12915</name>
</gene>
<dbReference type="Gene3D" id="3.40.50.300">
    <property type="entry name" value="P-loop containing nucleotide triphosphate hydrolases"/>
    <property type="match status" value="1"/>
</dbReference>
<sequence length="430" mass="49976">MRIKSLEITGLFGHFNHKISFVDENITIITAPNGYGKTMCLKIIDAIFNNKFSFFEILDFQKINLTVQDDRKIEIIKSNNQLEVNNGHANFKYERFDGEKQISLAFRIERSLPFLNRVSQTAFTDERTGEQLTLSEVLDNYSELLPEELKKRRGIPTWFTDFSKLLNVYFIRDQRLISKETEKRIAQRSSIVYTETIKKYADELSEKLRRVSIAASRESSRLDGSFPARLLQSRAVDALSAENLAVRFNELQNRRNELATFNLLQTTETVKLTEIEDEDRKVLTLYVNDANKKLDSYNEVLPKIRLFKEIIDSKKLSFKTLKIDPQKGFYFKPISDFDDKELDLSQLSSGEQHQIVLLYELIFKTGRDVLLLIDEPEISLHVAWQKQFLNDWQKITKLQDMKVVVATHSPQIINGQWDLTVELGESEANV</sequence>
<dbReference type="InterPro" id="IPR051396">
    <property type="entry name" value="Bact_Antivir_Def_Nuclease"/>
</dbReference>
<evidence type="ECO:0000259" key="1">
    <source>
        <dbReference type="Pfam" id="PF13175"/>
    </source>
</evidence>
<dbReference type="PANTHER" id="PTHR43581">
    <property type="entry name" value="ATP/GTP PHOSPHATASE"/>
    <property type="match status" value="1"/>
</dbReference>
<keyword evidence="2" id="KW-0547">Nucleotide-binding</keyword>
<dbReference type="PANTHER" id="PTHR43581:SF2">
    <property type="entry name" value="EXCINUCLEASE ATPASE SUBUNIT"/>
    <property type="match status" value="1"/>
</dbReference>
<dbReference type="InterPro" id="IPR027417">
    <property type="entry name" value="P-loop_NTPase"/>
</dbReference>
<keyword evidence="3" id="KW-1185">Reference proteome</keyword>
<dbReference type="Pfam" id="PF13175">
    <property type="entry name" value="AAA_15"/>
    <property type="match status" value="1"/>
</dbReference>
<reference evidence="2 3" key="1">
    <citation type="submission" date="2019-03" db="EMBL/GenBank/DDBJ databases">
        <title>Genomic Encyclopedia of Type Strains, Phase IV (KMG-IV): sequencing the most valuable type-strain genomes for metagenomic binning, comparative biology and taxonomic classification.</title>
        <authorList>
            <person name="Goeker M."/>
        </authorList>
    </citation>
    <scope>NUCLEOTIDE SEQUENCE [LARGE SCALE GENOMIC DNA]</scope>
    <source>
        <strain evidence="2 3">DSM 102852</strain>
    </source>
</reference>
<dbReference type="SUPFAM" id="SSF52540">
    <property type="entry name" value="P-loop containing nucleoside triphosphate hydrolases"/>
    <property type="match status" value="1"/>
</dbReference>
<dbReference type="GO" id="GO:0005524">
    <property type="term" value="F:ATP binding"/>
    <property type="evidence" value="ECO:0007669"/>
    <property type="project" value="UniProtKB-KW"/>
</dbReference>
<feature type="domain" description="Endonuclease GajA/Old nuclease/RecF-like AAA" evidence="1">
    <location>
        <begin position="1"/>
        <end position="413"/>
    </location>
</feature>
<dbReference type="InterPro" id="IPR041685">
    <property type="entry name" value="AAA_GajA/Old/RecF-like"/>
</dbReference>
<evidence type="ECO:0000313" key="2">
    <source>
        <dbReference type="EMBL" id="TDR28988.1"/>
    </source>
</evidence>
<name>A0A4R6Y6W7_9BURK</name>
<dbReference type="EMBL" id="SNZE01000029">
    <property type="protein sequence ID" value="TDR28988.1"/>
    <property type="molecule type" value="Genomic_DNA"/>
</dbReference>
<comment type="caution">
    <text evidence="2">The sequence shown here is derived from an EMBL/GenBank/DDBJ whole genome shotgun (WGS) entry which is preliminary data.</text>
</comment>
<dbReference type="RefSeq" id="WP_133621422.1">
    <property type="nucleotide sequence ID" value="NZ_SNZE01000029.1"/>
</dbReference>
<dbReference type="OrthoDB" id="7024727at2"/>
<organism evidence="2 3">
    <name type="scientific">Hydromonas duriensis</name>
    <dbReference type="NCBI Taxonomy" id="1527608"/>
    <lineage>
        <taxon>Bacteria</taxon>
        <taxon>Pseudomonadati</taxon>
        <taxon>Pseudomonadota</taxon>
        <taxon>Betaproteobacteria</taxon>
        <taxon>Burkholderiales</taxon>
        <taxon>Burkholderiaceae</taxon>
        <taxon>Hydromonas</taxon>
    </lineage>
</organism>
<protein>
    <submittedName>
        <fullName evidence="2">Putative ATP-binding protein involved in virulence</fullName>
    </submittedName>
</protein>
<evidence type="ECO:0000313" key="3">
    <source>
        <dbReference type="Proteomes" id="UP000294480"/>
    </source>
</evidence>
<dbReference type="AlphaFoldDB" id="A0A4R6Y6W7"/>